<comment type="caution">
    <text evidence="3">The sequence shown here is derived from an EMBL/GenBank/DDBJ whole genome shotgun (WGS) entry which is preliminary data.</text>
</comment>
<keyword evidence="4" id="KW-1185">Reference proteome</keyword>
<sequence>MFGLGAAAAERGAGASRRSNVSQAELKLSAISDLEAHITQLQQLLRGLHAERDASDAELERARARVVELEREASLGVAARAELGALAEQRDALRDALVAAERERDAAVADGESLRGRAQQLLEHSEEQEQLMRTQTAVPFSLLTRLESSMSDLAPDGPRGDGAKAGVPHARHEIGAGTELALLAKLTARDQALARLQAELALARGECLLAAQPEDGAGAPLDAAGGDGGNGAAGGALREAAAVPYALESRHSNTSDSATGVDADEDGECEEGHEEGEASPQLFARASMAETKSETRLLKLRQQAARALSDKRLAEENARMLRLRLQELHSDLTELGSTLQTTSSRLLAVEAASAELRRRALGAELLGEVYLHGFLGLIGQSKRAPGGAAADGGEPGLARAPVEEAAGKRGQAWRGVGSGATCGPSEGDASEEAADPLL</sequence>
<feature type="region of interest" description="Disordered" evidence="2">
    <location>
        <begin position="384"/>
        <end position="438"/>
    </location>
</feature>
<proteinExistence type="predicted"/>
<evidence type="ECO:0000313" key="3">
    <source>
        <dbReference type="EMBL" id="KAG8470213.1"/>
    </source>
</evidence>
<feature type="coiled-coil region" evidence="1">
    <location>
        <begin position="297"/>
        <end position="331"/>
    </location>
</feature>
<accession>A0A8J6CJQ8</accession>
<gene>
    <name evidence="3" type="ORF">KFE25_008634</name>
</gene>
<feature type="compositionally biased region" description="Acidic residues" evidence="2">
    <location>
        <begin position="428"/>
        <end position="438"/>
    </location>
</feature>
<dbReference type="EMBL" id="JAGTXO010000001">
    <property type="protein sequence ID" value="KAG8470213.1"/>
    <property type="molecule type" value="Genomic_DNA"/>
</dbReference>
<protein>
    <submittedName>
        <fullName evidence="3">Uncharacterized protein</fullName>
    </submittedName>
</protein>
<dbReference type="AlphaFoldDB" id="A0A8J6CJQ8"/>
<dbReference type="Proteomes" id="UP000751190">
    <property type="component" value="Unassembled WGS sequence"/>
</dbReference>
<name>A0A8J6CJQ8_DIALT</name>
<feature type="region of interest" description="Disordered" evidence="2">
    <location>
        <begin position="1"/>
        <end position="21"/>
    </location>
</feature>
<keyword evidence="1" id="KW-0175">Coiled coil</keyword>
<evidence type="ECO:0000256" key="1">
    <source>
        <dbReference type="SAM" id="Coils"/>
    </source>
</evidence>
<reference evidence="3" key="1">
    <citation type="submission" date="2021-05" db="EMBL/GenBank/DDBJ databases">
        <title>The genome of the haptophyte Pavlova lutheri (Diacronema luteri, Pavlovales) - a model for lipid biosynthesis in eukaryotic algae.</title>
        <authorList>
            <person name="Hulatt C.J."/>
            <person name="Posewitz M.C."/>
        </authorList>
    </citation>
    <scope>NUCLEOTIDE SEQUENCE</scope>
    <source>
        <strain evidence="3">NIVA-4/92</strain>
    </source>
</reference>
<organism evidence="3 4">
    <name type="scientific">Diacronema lutheri</name>
    <name type="common">Unicellular marine alga</name>
    <name type="synonym">Monochrysis lutheri</name>
    <dbReference type="NCBI Taxonomy" id="2081491"/>
    <lineage>
        <taxon>Eukaryota</taxon>
        <taxon>Haptista</taxon>
        <taxon>Haptophyta</taxon>
        <taxon>Pavlovophyceae</taxon>
        <taxon>Pavlovales</taxon>
        <taxon>Pavlovaceae</taxon>
        <taxon>Diacronema</taxon>
    </lineage>
</organism>
<feature type="coiled-coil region" evidence="1">
    <location>
        <begin position="31"/>
        <end position="110"/>
    </location>
</feature>
<evidence type="ECO:0000313" key="4">
    <source>
        <dbReference type="Proteomes" id="UP000751190"/>
    </source>
</evidence>
<evidence type="ECO:0000256" key="2">
    <source>
        <dbReference type="SAM" id="MobiDB-lite"/>
    </source>
</evidence>
<feature type="compositionally biased region" description="Acidic residues" evidence="2">
    <location>
        <begin position="262"/>
        <end position="274"/>
    </location>
</feature>
<feature type="compositionally biased region" description="Low complexity" evidence="2">
    <location>
        <begin position="1"/>
        <end position="19"/>
    </location>
</feature>
<feature type="region of interest" description="Disordered" evidence="2">
    <location>
        <begin position="248"/>
        <end position="283"/>
    </location>
</feature>